<reference evidence="1" key="1">
    <citation type="journal article" date="2020" name="mSystems">
        <title>Genome- and Community-Level Interaction Insights into Carbon Utilization and Element Cycling Functions of Hydrothermarchaeota in Hydrothermal Sediment.</title>
        <authorList>
            <person name="Zhou Z."/>
            <person name="Liu Y."/>
            <person name="Xu W."/>
            <person name="Pan J."/>
            <person name="Luo Z.H."/>
            <person name="Li M."/>
        </authorList>
    </citation>
    <scope>NUCLEOTIDE SEQUENCE [LARGE SCALE GENOMIC DNA]</scope>
    <source>
        <strain evidence="1">SpSt-468</strain>
    </source>
</reference>
<dbReference type="AlphaFoldDB" id="A0A7C3ERT3"/>
<name>A0A7C3ERT3_9CREN</name>
<protein>
    <submittedName>
        <fullName evidence="1">Uncharacterized protein</fullName>
    </submittedName>
</protein>
<gene>
    <name evidence="1" type="ORF">ENS19_00570</name>
</gene>
<accession>A0A7C3ERT3</accession>
<sequence>MPGRLRKGKSKNSNRRGRICPERNLCSSGWERLVCGILTCNGIRHRHRPREYKLTLEGGRQISYTPDMEIGDLIVEPHCYPDGPFLRKMAAFKDQRPDKKVILITPNDALPEIPDGIFAEQLPIEFCSSTEPSGNILIQVIKSMTRRRAGACRT</sequence>
<organism evidence="1">
    <name type="scientific">Candidatus Methanomethylicus mesodigestus</name>
    <dbReference type="NCBI Taxonomy" id="1867258"/>
    <lineage>
        <taxon>Archaea</taxon>
        <taxon>Thermoproteota</taxon>
        <taxon>Methanosuratincolia</taxon>
        <taxon>Candidatus Methanomethylicales</taxon>
        <taxon>Candidatus Methanomethylicaceae</taxon>
        <taxon>Candidatus Methanomethylicus</taxon>
    </lineage>
</organism>
<comment type="caution">
    <text evidence="1">The sequence shown here is derived from an EMBL/GenBank/DDBJ whole genome shotgun (WGS) entry which is preliminary data.</text>
</comment>
<dbReference type="EMBL" id="DSTX01000001">
    <property type="protein sequence ID" value="HFK19760.1"/>
    <property type="molecule type" value="Genomic_DNA"/>
</dbReference>
<proteinExistence type="predicted"/>
<evidence type="ECO:0000313" key="1">
    <source>
        <dbReference type="EMBL" id="HFK19760.1"/>
    </source>
</evidence>
<dbReference type="Gene3D" id="3.40.91.30">
    <property type="match status" value="1"/>
</dbReference>